<sequence length="70" mass="7146">MSLYGETIARGNLVSILQSIGAAGLGTLGNFLSSSFGAAIGAIGGSNLAVFIEMNKDSLTIIRDQINDLS</sequence>
<comment type="similarity">
    <text evidence="2">Belongs to the IFI6/IFI27 family.</text>
</comment>
<evidence type="ECO:0000256" key="4">
    <source>
        <dbReference type="ARBA" id="ARBA00022989"/>
    </source>
</evidence>
<dbReference type="EMBL" id="LLXH01000105">
    <property type="protein sequence ID" value="PKC72989.1"/>
    <property type="molecule type" value="Genomic_DNA"/>
</dbReference>
<evidence type="ECO:0000256" key="1">
    <source>
        <dbReference type="ARBA" id="ARBA00004141"/>
    </source>
</evidence>
<comment type="subcellular location">
    <subcellularLocation>
        <location evidence="1">Membrane</location>
        <topology evidence="1">Multi-pass membrane protein</topology>
    </subcellularLocation>
</comment>
<accession>A0A2I1ET99</accession>
<dbReference type="Proteomes" id="UP000232722">
    <property type="component" value="Unassembled WGS sequence"/>
</dbReference>
<comment type="caution">
    <text evidence="7">The sequence shown here is derived from an EMBL/GenBank/DDBJ whole genome shotgun (WGS) entry which is preliminary data.</text>
</comment>
<evidence type="ECO:0000313" key="8">
    <source>
        <dbReference type="Proteomes" id="UP000232688"/>
    </source>
</evidence>
<evidence type="ECO:0000313" key="7">
    <source>
        <dbReference type="EMBL" id="PKC72989.1"/>
    </source>
</evidence>
<dbReference type="Proteomes" id="UP000232688">
    <property type="component" value="Unassembled WGS sequence"/>
</dbReference>
<keyword evidence="3" id="KW-0812">Transmembrane</keyword>
<reference evidence="6 9" key="2">
    <citation type="submission" date="2017-09" db="EMBL/GenBank/DDBJ databases">
        <title>Extensive intraspecific genome diversity in a model arbuscular mycorrhizal fungus.</title>
        <authorList>
            <person name="Chen E.C."/>
            <person name="Morin E."/>
            <person name="Beaudet D."/>
            <person name="Noel J."/>
            <person name="Ndikumana S."/>
            <person name="Charron P."/>
            <person name="St-Onge C."/>
            <person name="Giorgi J."/>
            <person name="Grigoriev I.V."/>
            <person name="Roux C."/>
            <person name="Martin F.M."/>
            <person name="Corradi N."/>
        </authorList>
    </citation>
    <scope>NUCLEOTIDE SEQUENCE [LARGE SCALE GENOMIC DNA]</scope>
    <source>
        <strain evidence="6 9">A5</strain>
    </source>
</reference>
<dbReference type="InterPro" id="IPR009311">
    <property type="entry name" value="IFI6/IFI27-like"/>
</dbReference>
<organism evidence="7 8">
    <name type="scientific">Rhizophagus irregularis</name>
    <dbReference type="NCBI Taxonomy" id="588596"/>
    <lineage>
        <taxon>Eukaryota</taxon>
        <taxon>Fungi</taxon>
        <taxon>Fungi incertae sedis</taxon>
        <taxon>Mucoromycota</taxon>
        <taxon>Glomeromycotina</taxon>
        <taxon>Glomeromycetes</taxon>
        <taxon>Glomerales</taxon>
        <taxon>Glomeraceae</taxon>
        <taxon>Rhizophagus</taxon>
    </lineage>
</organism>
<evidence type="ECO:0000313" key="9">
    <source>
        <dbReference type="Proteomes" id="UP000232722"/>
    </source>
</evidence>
<dbReference type="AlphaFoldDB" id="A0A2I1ET99"/>
<dbReference type="Pfam" id="PF06140">
    <property type="entry name" value="Ifi-6-16"/>
    <property type="match status" value="1"/>
</dbReference>
<dbReference type="GO" id="GO:0016020">
    <property type="term" value="C:membrane"/>
    <property type="evidence" value="ECO:0007669"/>
    <property type="project" value="UniProtKB-SubCell"/>
</dbReference>
<dbReference type="EMBL" id="LLXJ01000066">
    <property type="protein sequence ID" value="PKC15956.1"/>
    <property type="molecule type" value="Genomic_DNA"/>
</dbReference>
<evidence type="ECO:0000256" key="2">
    <source>
        <dbReference type="ARBA" id="ARBA00007262"/>
    </source>
</evidence>
<dbReference type="VEuPathDB" id="FungiDB:RhiirA1_451696"/>
<evidence type="ECO:0000256" key="5">
    <source>
        <dbReference type="ARBA" id="ARBA00023136"/>
    </source>
</evidence>
<name>A0A2I1ET99_9GLOM</name>
<dbReference type="InterPro" id="IPR038213">
    <property type="entry name" value="IFI6/IFI27-like_sf"/>
</dbReference>
<protein>
    <submittedName>
        <fullName evidence="7">Uncharacterized protein</fullName>
    </submittedName>
</protein>
<reference evidence="6 9" key="1">
    <citation type="submission" date="2016-04" db="EMBL/GenBank/DDBJ databases">
        <title>Genome analyses suggest a sexual origin of heterokaryosis in a supposedly ancient asexual fungus.</title>
        <authorList>
            <person name="Ropars J."/>
            <person name="Sedzielewska K."/>
            <person name="Noel J."/>
            <person name="Charron P."/>
            <person name="Farinelli L."/>
            <person name="Marton T."/>
            <person name="Kruger M."/>
            <person name="Pelin A."/>
            <person name="Brachmann A."/>
            <person name="Corradi N."/>
        </authorList>
    </citation>
    <scope>NUCLEOTIDE SEQUENCE [LARGE SCALE GENOMIC DNA]</scope>
    <source>
        <strain evidence="6 9">A5</strain>
    </source>
</reference>
<evidence type="ECO:0000256" key="3">
    <source>
        <dbReference type="ARBA" id="ARBA00022692"/>
    </source>
</evidence>
<proteinExistence type="inferred from homology"/>
<dbReference type="Gene3D" id="6.10.110.10">
    <property type="match status" value="1"/>
</dbReference>
<keyword evidence="5" id="KW-0472">Membrane</keyword>
<dbReference type="OrthoDB" id="440424at2759"/>
<reference evidence="7 8" key="3">
    <citation type="submission" date="2017-10" db="EMBL/GenBank/DDBJ databases">
        <title>Extensive intraspecific genome diversity in a model arbuscular mycorrhizal fungus.</title>
        <authorList>
            <person name="Chen E.C.H."/>
            <person name="Morin E."/>
            <person name="Baudet D."/>
            <person name="Noel J."/>
            <person name="Ndikumana S."/>
            <person name="Charron P."/>
            <person name="St-Onge C."/>
            <person name="Giorgi J."/>
            <person name="Grigoriev I.V."/>
            <person name="Roux C."/>
            <person name="Martin F.M."/>
            <person name="Corradi N."/>
        </authorList>
    </citation>
    <scope>NUCLEOTIDE SEQUENCE [LARGE SCALE GENOMIC DNA]</scope>
    <source>
        <strain evidence="7 8">A1</strain>
    </source>
</reference>
<keyword evidence="4" id="KW-1133">Transmembrane helix</keyword>
<evidence type="ECO:0000313" key="6">
    <source>
        <dbReference type="EMBL" id="PKC15956.1"/>
    </source>
</evidence>
<gene>
    <name evidence="7" type="ORF">RhiirA1_451696</name>
    <name evidence="6" type="ORF">RhiirA5_407576</name>
</gene>
<reference evidence="7 8" key="4">
    <citation type="submission" date="2017-10" db="EMBL/GenBank/DDBJ databases">
        <title>Genome analyses suggest a sexual origin of heterokaryosis in a supposedly ancient asexual fungus.</title>
        <authorList>
            <person name="Corradi N."/>
            <person name="Sedzielewska K."/>
            <person name="Noel J."/>
            <person name="Charron P."/>
            <person name="Farinelli L."/>
            <person name="Marton T."/>
            <person name="Kruger M."/>
            <person name="Pelin A."/>
            <person name="Brachmann A."/>
            <person name="Corradi N."/>
        </authorList>
    </citation>
    <scope>NUCLEOTIDE SEQUENCE [LARGE SCALE GENOMIC DNA]</scope>
    <source>
        <strain evidence="7 8">A1</strain>
    </source>
</reference>